<evidence type="ECO:0000256" key="4">
    <source>
        <dbReference type="ARBA" id="ARBA00022692"/>
    </source>
</evidence>
<dbReference type="Gene3D" id="1.10.3720.10">
    <property type="entry name" value="MetI-like"/>
    <property type="match status" value="1"/>
</dbReference>
<keyword evidence="4 7" id="KW-0812">Transmembrane</keyword>
<dbReference type="PROSITE" id="PS50928">
    <property type="entry name" value="ABC_TM1"/>
    <property type="match status" value="1"/>
</dbReference>
<dbReference type="SUPFAM" id="SSF161098">
    <property type="entry name" value="MetI-like"/>
    <property type="match status" value="1"/>
</dbReference>
<evidence type="ECO:0000259" key="8">
    <source>
        <dbReference type="PROSITE" id="PS50928"/>
    </source>
</evidence>
<keyword evidence="10" id="KW-1185">Reference proteome</keyword>
<dbReference type="Proteomes" id="UP000287969">
    <property type="component" value="Chromosome"/>
</dbReference>
<sequence>MKGCILKDRKYFIISGLSILLVWIIASKYVNNEVIIPSIKNTFISLTDIVKEEYFINTVKSTLLRSLASFLISLISAIILGILSYIFKAVYYIMSPVLKFLKSVPTMAIIILALIWLTNEAAPVFVGFIMVFPILYESVLKGISNIDFKIVEMSKLYKVDTITMVREIYVPSIFFNINSVLTSTLGLSLKMVIGGEVLGQPKYGIGSSLQLQKMYLNTPGVFAWIIIILVIINVFDYVLSFLGKLIGNNKWK</sequence>
<keyword evidence="6 7" id="KW-0472">Membrane</keyword>
<feature type="transmembrane region" description="Helical" evidence="7">
    <location>
        <begin position="168"/>
        <end position="189"/>
    </location>
</feature>
<reference evidence="10" key="1">
    <citation type="submission" date="2019-01" db="EMBL/GenBank/DDBJ databases">
        <title>Draft genomes of a novel of Sporanaerobacter strains.</title>
        <authorList>
            <person name="Ma S."/>
        </authorList>
    </citation>
    <scope>NUCLEOTIDE SEQUENCE [LARGE SCALE GENOMIC DNA]</scope>
    <source>
        <strain evidence="10">NJN-17</strain>
    </source>
</reference>
<comment type="similarity">
    <text evidence="7">Belongs to the binding-protein-dependent transport system permease family.</text>
</comment>
<evidence type="ECO:0000256" key="1">
    <source>
        <dbReference type="ARBA" id="ARBA00004651"/>
    </source>
</evidence>
<dbReference type="InterPro" id="IPR000515">
    <property type="entry name" value="MetI-like"/>
</dbReference>
<gene>
    <name evidence="9" type="ORF">EQM13_17080</name>
</gene>
<organism evidence="9 10">
    <name type="scientific">Acidilutibacter cellobiosedens</name>
    <dbReference type="NCBI Taxonomy" id="2507161"/>
    <lineage>
        <taxon>Bacteria</taxon>
        <taxon>Bacillati</taxon>
        <taxon>Bacillota</taxon>
        <taxon>Tissierellia</taxon>
        <taxon>Tissierellales</taxon>
        <taxon>Acidilutibacteraceae</taxon>
        <taxon>Acidilutibacter</taxon>
    </lineage>
</organism>
<dbReference type="Pfam" id="PF00528">
    <property type="entry name" value="BPD_transp_1"/>
    <property type="match status" value="1"/>
</dbReference>
<feature type="transmembrane region" description="Helical" evidence="7">
    <location>
        <begin position="99"/>
        <end position="118"/>
    </location>
</feature>
<dbReference type="GO" id="GO:0055085">
    <property type="term" value="P:transmembrane transport"/>
    <property type="evidence" value="ECO:0007669"/>
    <property type="project" value="InterPro"/>
</dbReference>
<dbReference type="PANTHER" id="PTHR30151:SF0">
    <property type="entry name" value="ABC TRANSPORTER PERMEASE PROTEIN MJ0413-RELATED"/>
    <property type="match status" value="1"/>
</dbReference>
<proteinExistence type="inferred from homology"/>
<evidence type="ECO:0000256" key="2">
    <source>
        <dbReference type="ARBA" id="ARBA00022448"/>
    </source>
</evidence>
<feature type="transmembrane region" description="Helical" evidence="7">
    <location>
        <begin position="67"/>
        <end position="87"/>
    </location>
</feature>
<dbReference type="RefSeq" id="WP_071139383.1">
    <property type="nucleotide sequence ID" value="NZ_CP035282.1"/>
</dbReference>
<feature type="transmembrane region" description="Helical" evidence="7">
    <location>
        <begin position="221"/>
        <end position="242"/>
    </location>
</feature>
<evidence type="ECO:0000313" key="10">
    <source>
        <dbReference type="Proteomes" id="UP000287969"/>
    </source>
</evidence>
<accession>A0A410QGV2</accession>
<dbReference type="OrthoDB" id="308958at2"/>
<feature type="domain" description="ABC transmembrane type-1" evidence="8">
    <location>
        <begin position="59"/>
        <end position="243"/>
    </location>
</feature>
<dbReference type="CDD" id="cd06261">
    <property type="entry name" value="TM_PBP2"/>
    <property type="match status" value="1"/>
</dbReference>
<dbReference type="EMBL" id="CP035282">
    <property type="protein sequence ID" value="QAT63159.1"/>
    <property type="molecule type" value="Genomic_DNA"/>
</dbReference>
<feature type="transmembrane region" description="Helical" evidence="7">
    <location>
        <begin position="12"/>
        <end position="30"/>
    </location>
</feature>
<evidence type="ECO:0000313" key="9">
    <source>
        <dbReference type="EMBL" id="QAT63159.1"/>
    </source>
</evidence>
<evidence type="ECO:0000256" key="6">
    <source>
        <dbReference type="ARBA" id="ARBA00023136"/>
    </source>
</evidence>
<protein>
    <submittedName>
        <fullName evidence="9">ABC transporter permease subunit</fullName>
    </submittedName>
</protein>
<keyword evidence="2 7" id="KW-0813">Transport</keyword>
<evidence type="ECO:0000256" key="7">
    <source>
        <dbReference type="RuleBase" id="RU363032"/>
    </source>
</evidence>
<dbReference type="GO" id="GO:0005886">
    <property type="term" value="C:plasma membrane"/>
    <property type="evidence" value="ECO:0007669"/>
    <property type="project" value="UniProtKB-SubCell"/>
</dbReference>
<evidence type="ECO:0000256" key="3">
    <source>
        <dbReference type="ARBA" id="ARBA00022475"/>
    </source>
</evidence>
<dbReference type="KEGG" id="spoa:EQM13_17080"/>
<dbReference type="InterPro" id="IPR035906">
    <property type="entry name" value="MetI-like_sf"/>
</dbReference>
<dbReference type="AlphaFoldDB" id="A0A410QGV2"/>
<comment type="subcellular location">
    <subcellularLocation>
        <location evidence="1 7">Cell membrane</location>
        <topology evidence="1 7">Multi-pass membrane protein</topology>
    </subcellularLocation>
</comment>
<keyword evidence="5 7" id="KW-1133">Transmembrane helix</keyword>
<keyword evidence="3" id="KW-1003">Cell membrane</keyword>
<dbReference type="PANTHER" id="PTHR30151">
    <property type="entry name" value="ALKANE SULFONATE ABC TRANSPORTER-RELATED, MEMBRANE SUBUNIT"/>
    <property type="match status" value="1"/>
</dbReference>
<name>A0A410QGV2_9FIRM</name>
<feature type="transmembrane region" description="Helical" evidence="7">
    <location>
        <begin position="124"/>
        <end position="148"/>
    </location>
</feature>
<evidence type="ECO:0000256" key="5">
    <source>
        <dbReference type="ARBA" id="ARBA00022989"/>
    </source>
</evidence>